<evidence type="ECO:0000313" key="1">
    <source>
        <dbReference type="EMBL" id="CAD7205668.1"/>
    </source>
</evidence>
<gene>
    <name evidence="1" type="ORF">TDIB3V08_LOCUS11818</name>
</gene>
<protein>
    <submittedName>
        <fullName evidence="1">Uncharacterized protein</fullName>
    </submittedName>
</protein>
<accession>A0A7R8VY99</accession>
<dbReference type="EMBL" id="OA576229">
    <property type="protein sequence ID" value="CAD7205668.1"/>
    <property type="molecule type" value="Genomic_DNA"/>
</dbReference>
<proteinExistence type="predicted"/>
<organism evidence="1">
    <name type="scientific">Timema douglasi</name>
    <name type="common">Walking stick</name>
    <dbReference type="NCBI Taxonomy" id="61478"/>
    <lineage>
        <taxon>Eukaryota</taxon>
        <taxon>Metazoa</taxon>
        <taxon>Ecdysozoa</taxon>
        <taxon>Arthropoda</taxon>
        <taxon>Hexapoda</taxon>
        <taxon>Insecta</taxon>
        <taxon>Pterygota</taxon>
        <taxon>Neoptera</taxon>
        <taxon>Polyneoptera</taxon>
        <taxon>Phasmatodea</taxon>
        <taxon>Timematodea</taxon>
        <taxon>Timematoidea</taxon>
        <taxon>Timematidae</taxon>
        <taxon>Timema</taxon>
    </lineage>
</organism>
<reference evidence="1" key="1">
    <citation type="submission" date="2020-11" db="EMBL/GenBank/DDBJ databases">
        <authorList>
            <person name="Tran Van P."/>
        </authorList>
    </citation>
    <scope>NUCLEOTIDE SEQUENCE</scope>
</reference>
<dbReference type="AlphaFoldDB" id="A0A7R8VY99"/>
<name>A0A7R8VY99_TIMDO</name>
<sequence>MTAVLSIPVPLRHNPLPVMATTSLQPLLL</sequence>